<dbReference type="EMBL" id="QURH01001054">
    <property type="protein sequence ID" value="RFU36348.1"/>
    <property type="molecule type" value="Genomic_DNA"/>
</dbReference>
<evidence type="ECO:0000313" key="2">
    <source>
        <dbReference type="EMBL" id="RFU36348.1"/>
    </source>
</evidence>
<organism evidence="2 3">
    <name type="scientific">Actinomadura logoneensis</name>
    <dbReference type="NCBI Taxonomy" id="2293572"/>
    <lineage>
        <taxon>Bacteria</taxon>
        <taxon>Bacillati</taxon>
        <taxon>Actinomycetota</taxon>
        <taxon>Actinomycetes</taxon>
        <taxon>Streptosporangiales</taxon>
        <taxon>Thermomonosporaceae</taxon>
        <taxon>Actinomadura</taxon>
    </lineage>
</organism>
<name>A0A372JAE0_9ACTN</name>
<dbReference type="Pfam" id="PF07883">
    <property type="entry name" value="Cupin_2"/>
    <property type="match status" value="1"/>
</dbReference>
<dbReference type="Gene3D" id="2.60.120.10">
    <property type="entry name" value="Jelly Rolls"/>
    <property type="match status" value="1"/>
</dbReference>
<dbReference type="Proteomes" id="UP000261811">
    <property type="component" value="Unassembled WGS sequence"/>
</dbReference>
<dbReference type="InterPro" id="IPR013096">
    <property type="entry name" value="Cupin_2"/>
</dbReference>
<comment type="caution">
    <text evidence="2">The sequence shown here is derived from an EMBL/GenBank/DDBJ whole genome shotgun (WGS) entry which is preliminary data.</text>
</comment>
<dbReference type="AlphaFoldDB" id="A0A372JAE0"/>
<evidence type="ECO:0000313" key="3">
    <source>
        <dbReference type="Proteomes" id="UP000261811"/>
    </source>
</evidence>
<dbReference type="RefSeq" id="WP_117361971.1">
    <property type="nucleotide sequence ID" value="NZ_QURH01001054.1"/>
</dbReference>
<dbReference type="InterPro" id="IPR011051">
    <property type="entry name" value="RmlC_Cupin_sf"/>
</dbReference>
<gene>
    <name evidence="2" type="ORF">DZF91_38580</name>
</gene>
<protein>
    <submittedName>
        <fullName evidence="2">Cupin domain-containing protein</fullName>
    </submittedName>
</protein>
<dbReference type="InterPro" id="IPR014710">
    <property type="entry name" value="RmlC-like_jellyroll"/>
</dbReference>
<keyword evidence="3" id="KW-1185">Reference proteome</keyword>
<sequence length="119" mass="12788">MIVKFTMALANAETEFGMACQRLVPWSGAAGEPPFGVMACYLPGGNTSAPDLHDQDEVMIMMSGAGSVRIGDESTAITVNDVIVVPRNREHVVSNLGDSTMSWISFYWPLHEPTDGGAR</sequence>
<dbReference type="OrthoDB" id="287918at2"/>
<proteinExistence type="predicted"/>
<reference evidence="2 3" key="1">
    <citation type="submission" date="2018-08" db="EMBL/GenBank/DDBJ databases">
        <title>Actinomadura jelena sp. nov., a novel Actinomycete isolated from soil in Chad.</title>
        <authorList>
            <person name="Shi L."/>
        </authorList>
    </citation>
    <scope>NUCLEOTIDE SEQUENCE [LARGE SCALE GENOMIC DNA]</scope>
    <source>
        <strain evidence="2 3">NEAU-G17</strain>
    </source>
</reference>
<dbReference type="SUPFAM" id="SSF51182">
    <property type="entry name" value="RmlC-like cupins"/>
    <property type="match status" value="1"/>
</dbReference>
<evidence type="ECO:0000259" key="1">
    <source>
        <dbReference type="Pfam" id="PF07883"/>
    </source>
</evidence>
<accession>A0A372JAE0</accession>
<feature type="domain" description="Cupin type-2" evidence="1">
    <location>
        <begin position="39"/>
        <end position="107"/>
    </location>
</feature>